<comment type="caution">
    <text evidence="4">The sequence shown here is derived from an EMBL/GenBank/DDBJ whole genome shotgun (WGS) entry which is preliminary data.</text>
</comment>
<dbReference type="Pfam" id="PF09851">
    <property type="entry name" value="SHOCT"/>
    <property type="match status" value="1"/>
</dbReference>
<gene>
    <name evidence="4" type="ORF">ACFPCY_35240</name>
</gene>
<keyword evidence="5" id="KW-1185">Reference proteome</keyword>
<evidence type="ECO:0000313" key="4">
    <source>
        <dbReference type="EMBL" id="MFC4912601.1"/>
    </source>
</evidence>
<dbReference type="Proteomes" id="UP001595872">
    <property type="component" value="Unassembled WGS sequence"/>
</dbReference>
<feature type="compositionally biased region" description="Pro residues" evidence="1">
    <location>
        <begin position="115"/>
        <end position="126"/>
    </location>
</feature>
<evidence type="ECO:0000259" key="2">
    <source>
        <dbReference type="Pfam" id="PF09851"/>
    </source>
</evidence>
<protein>
    <submittedName>
        <fullName evidence="4">PH domain-containing protein</fullName>
    </submittedName>
</protein>
<dbReference type="InterPro" id="IPR039519">
    <property type="entry name" value="YokE-like_PH"/>
</dbReference>
<organism evidence="4 5">
    <name type="scientific">Actinomadura gamaensis</name>
    <dbReference type="NCBI Taxonomy" id="1763541"/>
    <lineage>
        <taxon>Bacteria</taxon>
        <taxon>Bacillati</taxon>
        <taxon>Actinomycetota</taxon>
        <taxon>Actinomycetes</taxon>
        <taxon>Streptosporangiales</taxon>
        <taxon>Thermomonosporaceae</taxon>
        <taxon>Actinomadura</taxon>
    </lineage>
</organism>
<sequence>MDGTLGAKREIRRLAEYLWEGEVVRHMVSGTYAAGTGLVVLTDRRLLFVRDGWTSKTTEDFPLDKISSVQWHSGMLMGKLTVFASGNKADITNVGKQGGKIIADTIRERLASGPSYPPQPPTPPAPAAMAQQPAPLAPPAAPEPAPAPAVTGDAIFDALERLGKLRDAGVLTVDEFEAKKKDLLDRL</sequence>
<dbReference type="InterPro" id="IPR018649">
    <property type="entry name" value="SHOCT"/>
</dbReference>
<feature type="region of interest" description="Disordered" evidence="1">
    <location>
        <begin position="111"/>
        <end position="152"/>
    </location>
</feature>
<evidence type="ECO:0000256" key="1">
    <source>
        <dbReference type="SAM" id="MobiDB-lite"/>
    </source>
</evidence>
<feature type="domain" description="YokE-like PH" evidence="3">
    <location>
        <begin position="20"/>
        <end position="108"/>
    </location>
</feature>
<feature type="compositionally biased region" description="Pro residues" evidence="1">
    <location>
        <begin position="135"/>
        <end position="147"/>
    </location>
</feature>
<reference evidence="5" key="1">
    <citation type="journal article" date="2019" name="Int. J. Syst. Evol. Microbiol.">
        <title>The Global Catalogue of Microorganisms (GCM) 10K type strain sequencing project: providing services to taxonomists for standard genome sequencing and annotation.</title>
        <authorList>
            <consortium name="The Broad Institute Genomics Platform"/>
            <consortium name="The Broad Institute Genome Sequencing Center for Infectious Disease"/>
            <person name="Wu L."/>
            <person name="Ma J."/>
        </authorList>
    </citation>
    <scope>NUCLEOTIDE SEQUENCE [LARGE SCALE GENOMIC DNA]</scope>
    <source>
        <strain evidence="5">KLKA75</strain>
    </source>
</reference>
<evidence type="ECO:0000259" key="3">
    <source>
        <dbReference type="Pfam" id="PF14470"/>
    </source>
</evidence>
<accession>A0ABV9U866</accession>
<dbReference type="Pfam" id="PF14470">
    <property type="entry name" value="bPH_3"/>
    <property type="match status" value="1"/>
</dbReference>
<feature type="domain" description="SHOCT" evidence="2">
    <location>
        <begin position="157"/>
        <end position="184"/>
    </location>
</feature>
<dbReference type="RefSeq" id="WP_378262669.1">
    <property type="nucleotide sequence ID" value="NZ_JBHSIT010000012.1"/>
</dbReference>
<evidence type="ECO:0000313" key="5">
    <source>
        <dbReference type="Proteomes" id="UP001595872"/>
    </source>
</evidence>
<proteinExistence type="predicted"/>
<name>A0ABV9U866_9ACTN</name>
<dbReference type="EMBL" id="JBHSIT010000012">
    <property type="protein sequence ID" value="MFC4912601.1"/>
    <property type="molecule type" value="Genomic_DNA"/>
</dbReference>